<dbReference type="GO" id="GO:0005886">
    <property type="term" value="C:plasma membrane"/>
    <property type="evidence" value="ECO:0007669"/>
    <property type="project" value="TreeGrafter"/>
</dbReference>
<dbReference type="FunFam" id="3.40.50.300:FF:000032">
    <property type="entry name" value="Export ABC transporter ATP-binding protein"/>
    <property type="match status" value="1"/>
</dbReference>
<organism evidence="5 6">
    <name type="scientific">Candidatus Liptonbacteria bacterium RIFOXYB1_FULL_36_10</name>
    <dbReference type="NCBI Taxonomy" id="1798654"/>
    <lineage>
        <taxon>Bacteria</taxon>
        <taxon>Candidatus Liptoniibacteriota</taxon>
    </lineage>
</organism>
<evidence type="ECO:0000256" key="1">
    <source>
        <dbReference type="ARBA" id="ARBA00022448"/>
    </source>
</evidence>
<dbReference type="InterPro" id="IPR027417">
    <property type="entry name" value="P-loop_NTPase"/>
</dbReference>
<keyword evidence="1" id="KW-0813">Transport</keyword>
<gene>
    <name evidence="5" type="ORF">A2390_01650</name>
</gene>
<dbReference type="GO" id="GO:0098796">
    <property type="term" value="C:membrane protein complex"/>
    <property type="evidence" value="ECO:0007669"/>
    <property type="project" value="UniProtKB-ARBA"/>
</dbReference>
<keyword evidence="2" id="KW-0547">Nucleotide-binding</keyword>
<evidence type="ECO:0000259" key="4">
    <source>
        <dbReference type="PROSITE" id="PS50893"/>
    </source>
</evidence>
<evidence type="ECO:0000256" key="2">
    <source>
        <dbReference type="ARBA" id="ARBA00022741"/>
    </source>
</evidence>
<comment type="caution">
    <text evidence="5">The sequence shown here is derived from an EMBL/GenBank/DDBJ whole genome shotgun (WGS) entry which is preliminary data.</text>
</comment>
<dbReference type="PANTHER" id="PTHR24220:SF86">
    <property type="entry name" value="ABC TRANSPORTER ABCH.1"/>
    <property type="match status" value="1"/>
</dbReference>
<proteinExistence type="predicted"/>
<dbReference type="PROSITE" id="PS00211">
    <property type="entry name" value="ABC_TRANSPORTER_1"/>
    <property type="match status" value="1"/>
</dbReference>
<evidence type="ECO:0000256" key="3">
    <source>
        <dbReference type="ARBA" id="ARBA00022840"/>
    </source>
</evidence>
<dbReference type="EMBL" id="MHLE01000006">
    <property type="protein sequence ID" value="OGZ03237.1"/>
    <property type="molecule type" value="Genomic_DNA"/>
</dbReference>
<dbReference type="InterPro" id="IPR003439">
    <property type="entry name" value="ABC_transporter-like_ATP-bd"/>
</dbReference>
<dbReference type="InterPro" id="IPR017871">
    <property type="entry name" value="ABC_transporter-like_CS"/>
</dbReference>
<dbReference type="SMART" id="SM00382">
    <property type="entry name" value="AAA"/>
    <property type="match status" value="1"/>
</dbReference>
<dbReference type="InterPro" id="IPR015854">
    <property type="entry name" value="ABC_transpr_LolD-like"/>
</dbReference>
<evidence type="ECO:0000313" key="5">
    <source>
        <dbReference type="EMBL" id="OGZ03237.1"/>
    </source>
</evidence>
<evidence type="ECO:0000313" key="6">
    <source>
        <dbReference type="Proteomes" id="UP000178599"/>
    </source>
</evidence>
<dbReference type="InterPro" id="IPR003593">
    <property type="entry name" value="AAA+_ATPase"/>
</dbReference>
<dbReference type="SUPFAM" id="SSF52540">
    <property type="entry name" value="P-loop containing nucleoside triphosphate hydrolases"/>
    <property type="match status" value="1"/>
</dbReference>
<dbReference type="Pfam" id="PF00005">
    <property type="entry name" value="ABC_tran"/>
    <property type="match status" value="1"/>
</dbReference>
<sequence>MIDLQKITKTYKTGEVDFQALKELSFEIKEGEFVAIMGPSGSGKSTLMHIIGALDTPTSGKYFFDGKDVSELSDDELADVRKNKIGFVFQSFNLLPRTTVLRNVMLPLIYNEVEEGEREERAQKVLKSAGMDEGHFYHLSNQLSGGQIQRVAIARALINNPALILADEPTGNLDTKTGEVVLKTFQELNKNEGRTIILITHEHDVAECAERIIQIKDGGLVSDLRNYKRKIL</sequence>
<dbReference type="Gene3D" id="3.40.50.300">
    <property type="entry name" value="P-loop containing nucleotide triphosphate hydrolases"/>
    <property type="match status" value="1"/>
</dbReference>
<protein>
    <recommendedName>
        <fullName evidence="4">ABC transporter domain-containing protein</fullName>
    </recommendedName>
</protein>
<dbReference type="GO" id="GO:0022857">
    <property type="term" value="F:transmembrane transporter activity"/>
    <property type="evidence" value="ECO:0007669"/>
    <property type="project" value="TreeGrafter"/>
</dbReference>
<keyword evidence="3" id="KW-0067">ATP-binding</keyword>
<dbReference type="PROSITE" id="PS50893">
    <property type="entry name" value="ABC_TRANSPORTER_2"/>
    <property type="match status" value="1"/>
</dbReference>
<reference evidence="5 6" key="1">
    <citation type="journal article" date="2016" name="Nat. Commun.">
        <title>Thousands of microbial genomes shed light on interconnected biogeochemical processes in an aquifer system.</title>
        <authorList>
            <person name="Anantharaman K."/>
            <person name="Brown C.T."/>
            <person name="Hug L.A."/>
            <person name="Sharon I."/>
            <person name="Castelle C.J."/>
            <person name="Probst A.J."/>
            <person name="Thomas B.C."/>
            <person name="Singh A."/>
            <person name="Wilkins M.J."/>
            <person name="Karaoz U."/>
            <person name="Brodie E.L."/>
            <person name="Williams K.H."/>
            <person name="Hubbard S.S."/>
            <person name="Banfield J.F."/>
        </authorList>
    </citation>
    <scope>NUCLEOTIDE SEQUENCE [LARGE SCALE GENOMIC DNA]</scope>
</reference>
<dbReference type="InterPro" id="IPR017911">
    <property type="entry name" value="MacB-like_ATP-bd"/>
</dbReference>
<accession>A0A1G2CPR4</accession>
<dbReference type="GO" id="GO:0016887">
    <property type="term" value="F:ATP hydrolysis activity"/>
    <property type="evidence" value="ECO:0007669"/>
    <property type="project" value="InterPro"/>
</dbReference>
<dbReference type="PANTHER" id="PTHR24220">
    <property type="entry name" value="IMPORT ATP-BINDING PROTEIN"/>
    <property type="match status" value="1"/>
</dbReference>
<dbReference type="Proteomes" id="UP000178599">
    <property type="component" value="Unassembled WGS sequence"/>
</dbReference>
<dbReference type="CDD" id="cd03255">
    <property type="entry name" value="ABC_MJ0796_LolCDE_FtsE"/>
    <property type="match status" value="1"/>
</dbReference>
<dbReference type="GO" id="GO:0005524">
    <property type="term" value="F:ATP binding"/>
    <property type="evidence" value="ECO:0007669"/>
    <property type="project" value="UniProtKB-KW"/>
</dbReference>
<feature type="domain" description="ABC transporter" evidence="4">
    <location>
        <begin position="2"/>
        <end position="232"/>
    </location>
</feature>
<name>A0A1G2CPR4_9BACT</name>
<dbReference type="AlphaFoldDB" id="A0A1G2CPR4"/>